<reference evidence="2" key="1">
    <citation type="journal article" date="2021" name="Microbiology">
        <title>Metagenomic Analysis of the Microbial Community in the Underground Coal Fire Area (Kemerovo Region, Russia) Revealed Predominance of Thermophilic Members of the Phyla Deinococcus-thermus, Aquificae, and Firmicutes.</title>
        <authorList>
            <person name="Kadnikov V."/>
            <person name="Mardanov A.V."/>
            <person name="Beletsky A.V."/>
            <person name="Karnachuk O.V."/>
            <person name="Ravin N.V."/>
        </authorList>
    </citation>
    <scope>NUCLEOTIDE SEQUENCE</scope>
    <source>
        <strain evidence="2">RBS10-49</strain>
    </source>
</reference>
<evidence type="ECO:0000313" key="3">
    <source>
        <dbReference type="Proteomes" id="UP000748108"/>
    </source>
</evidence>
<keyword evidence="1" id="KW-0175">Coiled coil</keyword>
<gene>
    <name evidence="2" type="ORF">KM312_05460</name>
</gene>
<dbReference type="Proteomes" id="UP000748108">
    <property type="component" value="Unassembled WGS sequence"/>
</dbReference>
<protein>
    <submittedName>
        <fullName evidence="2">Uncharacterized protein</fullName>
    </submittedName>
</protein>
<evidence type="ECO:0000313" key="2">
    <source>
        <dbReference type="EMBL" id="MBT9282089.1"/>
    </source>
</evidence>
<dbReference type="AlphaFoldDB" id="A0A947CW29"/>
<dbReference type="EMBL" id="JAHHQF010000050">
    <property type="protein sequence ID" value="MBT9282089.1"/>
    <property type="molecule type" value="Genomic_DNA"/>
</dbReference>
<name>A0A947CW29_HYDSH</name>
<organism evidence="2 3">
    <name type="scientific">Hydrogenibacillus schlegelii</name>
    <name type="common">Bacillus schlegelii</name>
    <dbReference type="NCBI Taxonomy" id="1484"/>
    <lineage>
        <taxon>Bacteria</taxon>
        <taxon>Bacillati</taxon>
        <taxon>Bacillota</taxon>
        <taxon>Bacilli</taxon>
        <taxon>Bacillales</taxon>
        <taxon>Bacillales Family X. Incertae Sedis</taxon>
        <taxon>Hydrogenibacillus</taxon>
    </lineage>
</organism>
<comment type="caution">
    <text evidence="2">The sequence shown here is derived from an EMBL/GenBank/DDBJ whole genome shotgun (WGS) entry which is preliminary data.</text>
</comment>
<feature type="coiled-coil region" evidence="1">
    <location>
        <begin position="6"/>
        <end position="33"/>
    </location>
</feature>
<proteinExistence type="predicted"/>
<accession>A0A947CW29</accession>
<evidence type="ECO:0000256" key="1">
    <source>
        <dbReference type="SAM" id="Coils"/>
    </source>
</evidence>
<sequence length="117" mass="13905">MTGPYADRDRNDLEAVLERLDALERRLDGIERHLALITGFGLDELLLLRRLKEHPKMIPWLKEFVEAPNDAKEKTMRVWAAFLPDEQYWAYYHRLREELGLTKKRGEGEKREEGNKK</sequence>